<evidence type="ECO:0000256" key="15">
    <source>
        <dbReference type="ARBA" id="ARBA00047979"/>
    </source>
</evidence>
<evidence type="ECO:0000256" key="2">
    <source>
        <dbReference type="ARBA" id="ARBA00004323"/>
    </source>
</evidence>
<organism evidence="22 23">
    <name type="scientific">Diploptera punctata</name>
    <name type="common">Pacific beetle cockroach</name>
    <dbReference type="NCBI Taxonomy" id="6984"/>
    <lineage>
        <taxon>Eukaryota</taxon>
        <taxon>Metazoa</taxon>
        <taxon>Ecdysozoa</taxon>
        <taxon>Arthropoda</taxon>
        <taxon>Hexapoda</taxon>
        <taxon>Insecta</taxon>
        <taxon>Pterygota</taxon>
        <taxon>Neoptera</taxon>
        <taxon>Polyneoptera</taxon>
        <taxon>Dictyoptera</taxon>
        <taxon>Blattodea</taxon>
        <taxon>Blaberoidea</taxon>
        <taxon>Blaberidae</taxon>
        <taxon>Diplopterinae</taxon>
        <taxon>Diploptera</taxon>
    </lineage>
</organism>
<dbReference type="GO" id="GO:0000139">
    <property type="term" value="C:Golgi membrane"/>
    <property type="evidence" value="ECO:0007669"/>
    <property type="project" value="UniProtKB-SubCell"/>
</dbReference>
<proteinExistence type="inferred from homology"/>
<evidence type="ECO:0000256" key="16">
    <source>
        <dbReference type="PIRSR" id="PIRSR605027-1"/>
    </source>
</evidence>
<evidence type="ECO:0000256" key="6">
    <source>
        <dbReference type="ARBA" id="ARBA00022679"/>
    </source>
</evidence>
<dbReference type="SUPFAM" id="SSF53448">
    <property type="entry name" value="Nucleotide-diphospho-sugar transferases"/>
    <property type="match status" value="1"/>
</dbReference>
<keyword evidence="8 18" id="KW-0479">Metal-binding</keyword>
<comment type="subcellular location">
    <subcellularLocation>
        <location evidence="2 21">Golgi apparatus membrane</location>
        <topology evidence="2 21">Single-pass type II membrane protein</topology>
    </subcellularLocation>
</comment>
<keyword evidence="6 21" id="KW-0808">Transferase</keyword>
<comment type="catalytic activity">
    <reaction evidence="15 21">
        <text>3-O-(beta-D-galactosyl-(1-&gt;3)-beta-D-galactosyl-(1-&gt;4)-beta-D-xylosyl)-L-seryl-[protein] + UDP-alpha-D-glucuronate = 3-O-(beta-D-GlcA-(1-&gt;3)-beta-D-Gal-(1-&gt;3)-beta-D-Gal-(1-&gt;4)-beta-D-Xyl)-L-seryl-[protein] + UDP + H(+)</text>
        <dbReference type="Rhea" id="RHEA:24168"/>
        <dbReference type="Rhea" id="RHEA-COMP:12571"/>
        <dbReference type="Rhea" id="RHEA-COMP:12573"/>
        <dbReference type="ChEBI" id="CHEBI:15378"/>
        <dbReference type="ChEBI" id="CHEBI:58052"/>
        <dbReference type="ChEBI" id="CHEBI:58223"/>
        <dbReference type="ChEBI" id="CHEBI:132090"/>
        <dbReference type="ChEBI" id="CHEBI:132093"/>
        <dbReference type="EC" id="2.4.1.135"/>
    </reaction>
</comment>
<protein>
    <recommendedName>
        <fullName evidence="5 21">Galactosylgalactosylxylosylprotein 3-beta-glucuronosyltransferase</fullName>
        <ecNumber evidence="5 21">2.4.1.135</ecNumber>
    </recommendedName>
</protein>
<evidence type="ECO:0000256" key="14">
    <source>
        <dbReference type="ARBA" id="ARBA00023211"/>
    </source>
</evidence>
<evidence type="ECO:0000256" key="13">
    <source>
        <dbReference type="ARBA" id="ARBA00023180"/>
    </source>
</evidence>
<comment type="similarity">
    <text evidence="4 21">Belongs to the glycosyltransferase 43 family.</text>
</comment>
<keyword evidence="12 21" id="KW-0472">Membrane</keyword>
<feature type="transmembrane region" description="Helical" evidence="21">
    <location>
        <begin position="25"/>
        <end position="41"/>
    </location>
</feature>
<dbReference type="GO" id="GO:0050650">
    <property type="term" value="P:chondroitin sulfate proteoglycan biosynthetic process"/>
    <property type="evidence" value="ECO:0007669"/>
    <property type="project" value="TreeGrafter"/>
</dbReference>
<evidence type="ECO:0000256" key="11">
    <source>
        <dbReference type="ARBA" id="ARBA00023034"/>
    </source>
</evidence>
<dbReference type="InterPro" id="IPR029044">
    <property type="entry name" value="Nucleotide-diphossugar_trans"/>
</dbReference>
<dbReference type="PANTHER" id="PTHR10896">
    <property type="entry name" value="GALACTOSYLGALACTOSYLXYLOSYLPROTEIN 3-BETA-GLUCURONOSYLTRANSFERASE BETA-1,3-GLUCURONYLTRANSFERASE"/>
    <property type="match status" value="1"/>
</dbReference>
<accession>A0AAD8A415</accession>
<evidence type="ECO:0000256" key="9">
    <source>
        <dbReference type="ARBA" id="ARBA00022968"/>
    </source>
</evidence>
<feature type="binding site" evidence="18">
    <location>
        <position position="198"/>
    </location>
    <ligand>
        <name>Mn(2+)</name>
        <dbReference type="ChEBI" id="CHEBI:29035"/>
    </ligand>
</feature>
<evidence type="ECO:0000256" key="8">
    <source>
        <dbReference type="ARBA" id="ARBA00022723"/>
    </source>
</evidence>
<feature type="binding site" evidence="17">
    <location>
        <begin position="92"/>
        <end position="94"/>
    </location>
    <ligand>
        <name>UDP-alpha-D-glucuronate</name>
        <dbReference type="ChEBI" id="CHEBI:58052"/>
    </ligand>
</feature>
<gene>
    <name evidence="22" type="ORF">L9F63_001396</name>
</gene>
<evidence type="ECO:0000256" key="20">
    <source>
        <dbReference type="PIRSR" id="PIRSR605027-6"/>
    </source>
</evidence>
<dbReference type="AlphaFoldDB" id="A0AAD8A415"/>
<evidence type="ECO:0000256" key="1">
    <source>
        <dbReference type="ARBA" id="ARBA00001936"/>
    </source>
</evidence>
<comment type="pathway">
    <text evidence="3 21">Protein modification; protein glycosylation.</text>
</comment>
<feature type="glycosylation site" description="N-linked (GlcNAc...) asparagine" evidence="20">
    <location>
        <position position="304"/>
    </location>
</feature>
<dbReference type="GO" id="GO:0005975">
    <property type="term" value="P:carbohydrate metabolic process"/>
    <property type="evidence" value="ECO:0007669"/>
    <property type="project" value="TreeGrafter"/>
</dbReference>
<evidence type="ECO:0000256" key="21">
    <source>
        <dbReference type="RuleBase" id="RU363127"/>
    </source>
</evidence>
<keyword evidence="13 20" id="KW-0325">Glycoprotein</keyword>
<dbReference type="PANTHER" id="PTHR10896:SF65">
    <property type="entry name" value="GALACTOSYLGALACTOSYLXYLOSYLPROTEIN 3-BETA-GLUCURONOSYLTRANSFERASE 3"/>
    <property type="match status" value="1"/>
</dbReference>
<feature type="site" description="Interaction with galactose moiety of substrate glycoprotein" evidence="19">
    <location>
        <position position="229"/>
    </location>
</feature>
<dbReference type="CDD" id="cd00218">
    <property type="entry name" value="GlcAT-I"/>
    <property type="match status" value="1"/>
</dbReference>
<evidence type="ECO:0000256" key="4">
    <source>
        <dbReference type="ARBA" id="ARBA00007706"/>
    </source>
</evidence>
<reference evidence="22" key="2">
    <citation type="submission" date="2023-05" db="EMBL/GenBank/DDBJ databases">
        <authorList>
            <person name="Fouks B."/>
        </authorList>
    </citation>
    <scope>NUCLEOTIDE SEQUENCE</scope>
    <source>
        <strain evidence="22">Stay&amp;Tobe</strain>
        <tissue evidence="22">Testes</tissue>
    </source>
</reference>
<dbReference type="GO" id="GO:0015018">
    <property type="term" value="F:galactosylgalactosylxylosylprotein 3-beta-glucuronosyltransferase activity"/>
    <property type="evidence" value="ECO:0007669"/>
    <property type="project" value="UniProtKB-UniRule"/>
</dbReference>
<feature type="binding site" evidence="17">
    <location>
        <begin position="196"/>
        <end position="198"/>
    </location>
    <ligand>
        <name>UDP-alpha-D-glucuronate</name>
        <dbReference type="ChEBI" id="CHEBI:58052"/>
    </ligand>
</feature>
<dbReference type="FunFam" id="3.90.550.10:FF:000044">
    <property type="entry name" value="Galactosylgalactosylxylosylprotein 3-beta-glucuronosyltransferase"/>
    <property type="match status" value="1"/>
</dbReference>
<dbReference type="InterPro" id="IPR005027">
    <property type="entry name" value="Glyco_trans_43"/>
</dbReference>
<keyword evidence="10 21" id="KW-1133">Transmembrane helix</keyword>
<keyword evidence="14 18" id="KW-0464">Manganese</keyword>
<feature type="binding site" evidence="17">
    <location>
        <position position="167"/>
    </location>
    <ligand>
        <name>UDP-alpha-D-glucuronate</name>
        <dbReference type="ChEBI" id="CHEBI:58052"/>
    </ligand>
</feature>
<sequence>MLQEISQNKPNLIVTAHDMRMKRRLLLILIVIIVIIWLVGLRNRGTIGLSEAIAPELEIAALKQNLARLSAECKTSKLKYDPHLPIIYAITPTYARAVQKAELTRLSHTMMLVPNLHWVIVEDAESPSTLVSNLLKNSGITYTHLTAATPQEWKLPGKQGEQWKKPRGVLQRNTALQWLRNNLNADQDQGIIYFADDDNSYSLELFEEMRDTQVVSVWPVGLVGGIMVEKPLLNPKTGRVTGWNSVWSPNRPFPVDMAGFAINLGHFLRHPEAKFSFEAPRGHQESVILGHLTTRAQLEPKADNCTKVYVWHTRTEIPNLKYEEKLIKRGERTDEGMEV</sequence>
<keyword evidence="9 21" id="KW-0735">Signal-anchor</keyword>
<dbReference type="Gene3D" id="3.90.550.10">
    <property type="entry name" value="Spore Coat Polysaccharide Biosynthesis Protein SpsA, Chain A"/>
    <property type="match status" value="1"/>
</dbReference>
<feature type="binding site" evidence="17">
    <location>
        <begin position="312"/>
        <end position="314"/>
    </location>
    <ligand>
        <name>UDP-alpha-D-glucuronate</name>
        <dbReference type="ChEBI" id="CHEBI:58052"/>
    </ligand>
</feature>
<comment type="caution">
    <text evidence="22">The sequence shown here is derived from an EMBL/GenBank/DDBJ whole genome shotgun (WGS) entry which is preliminary data.</text>
</comment>
<comment type="cofactor">
    <cofactor evidence="1 18 21">
        <name>Mn(2+)</name>
        <dbReference type="ChEBI" id="CHEBI:29035"/>
    </cofactor>
</comment>
<evidence type="ECO:0000256" key="12">
    <source>
        <dbReference type="ARBA" id="ARBA00023136"/>
    </source>
</evidence>
<evidence type="ECO:0000313" key="23">
    <source>
        <dbReference type="Proteomes" id="UP001233999"/>
    </source>
</evidence>
<feature type="active site" description="Proton donor/acceptor" evidence="16">
    <location>
        <position position="285"/>
    </location>
</feature>
<evidence type="ECO:0000256" key="18">
    <source>
        <dbReference type="PIRSR" id="PIRSR605027-3"/>
    </source>
</evidence>
<dbReference type="Proteomes" id="UP001233999">
    <property type="component" value="Unassembled WGS sequence"/>
</dbReference>
<keyword evidence="11 21" id="KW-0333">Golgi apparatus</keyword>
<evidence type="ECO:0000256" key="5">
    <source>
        <dbReference type="ARBA" id="ARBA00012641"/>
    </source>
</evidence>
<evidence type="ECO:0000313" key="22">
    <source>
        <dbReference type="EMBL" id="KAJ9592057.1"/>
    </source>
</evidence>
<evidence type="ECO:0000256" key="10">
    <source>
        <dbReference type="ARBA" id="ARBA00022989"/>
    </source>
</evidence>
<keyword evidence="7 21" id="KW-0812">Transmembrane</keyword>
<evidence type="ECO:0000256" key="17">
    <source>
        <dbReference type="PIRSR" id="PIRSR605027-2"/>
    </source>
</evidence>
<evidence type="ECO:0000256" key="19">
    <source>
        <dbReference type="PIRSR" id="PIRSR605027-4"/>
    </source>
</evidence>
<dbReference type="EMBL" id="JASPKZ010003848">
    <property type="protein sequence ID" value="KAJ9592057.1"/>
    <property type="molecule type" value="Genomic_DNA"/>
</dbReference>
<dbReference type="EC" id="2.4.1.135" evidence="5 21"/>
<name>A0AAD8A415_DIPPU</name>
<dbReference type="Pfam" id="PF03360">
    <property type="entry name" value="Glyco_transf_43"/>
    <property type="match status" value="1"/>
</dbReference>
<feature type="binding site" evidence="17">
    <location>
        <position position="172"/>
    </location>
    <ligand>
        <name>UDP-alpha-D-glucuronate</name>
        <dbReference type="ChEBI" id="CHEBI:58052"/>
    </ligand>
</feature>
<keyword evidence="23" id="KW-1185">Reference proteome</keyword>
<dbReference type="GO" id="GO:0046872">
    <property type="term" value="F:metal ion binding"/>
    <property type="evidence" value="ECO:0007669"/>
    <property type="project" value="UniProtKB-KW"/>
</dbReference>
<feature type="binding site" evidence="17">
    <location>
        <position position="123"/>
    </location>
    <ligand>
        <name>UDP-alpha-D-glucuronate</name>
        <dbReference type="ChEBI" id="CHEBI:58052"/>
    </ligand>
</feature>
<evidence type="ECO:0000256" key="3">
    <source>
        <dbReference type="ARBA" id="ARBA00004922"/>
    </source>
</evidence>
<reference evidence="22" key="1">
    <citation type="journal article" date="2023" name="IScience">
        <title>Live-bearing cockroach genome reveals convergent evolutionary mechanisms linked to viviparity in insects and beyond.</title>
        <authorList>
            <person name="Fouks B."/>
            <person name="Harrison M.C."/>
            <person name="Mikhailova A.A."/>
            <person name="Marchal E."/>
            <person name="English S."/>
            <person name="Carruthers M."/>
            <person name="Jennings E.C."/>
            <person name="Chiamaka E.L."/>
            <person name="Frigard R.A."/>
            <person name="Pippel M."/>
            <person name="Attardo G.M."/>
            <person name="Benoit J.B."/>
            <person name="Bornberg-Bauer E."/>
            <person name="Tobe S.S."/>
        </authorList>
    </citation>
    <scope>NUCLEOTIDE SEQUENCE</scope>
    <source>
        <strain evidence="22">Stay&amp;Tobe</strain>
    </source>
</reference>
<evidence type="ECO:0000256" key="7">
    <source>
        <dbReference type="ARBA" id="ARBA00022692"/>
    </source>
</evidence>